<dbReference type="InterPro" id="IPR036513">
    <property type="entry name" value="STAS_dom_sf"/>
</dbReference>
<evidence type="ECO:0000259" key="1">
    <source>
        <dbReference type="Pfam" id="PF13466"/>
    </source>
</evidence>
<dbReference type="SUPFAM" id="SSF52091">
    <property type="entry name" value="SpoIIaa-like"/>
    <property type="match status" value="1"/>
</dbReference>
<sequence>MAIGDMTSPTGKSPGTQIDLPERLDFTACGALFDAICNQRGRPLLLQAGNVEFLGALAAEILIRAKAEWQTDGLGFELINPSKGLVQGLSLLGIPQDTLIQEDFE</sequence>
<dbReference type="Pfam" id="PF13466">
    <property type="entry name" value="STAS_2"/>
    <property type="match status" value="1"/>
</dbReference>
<dbReference type="Proteomes" id="UP000483078">
    <property type="component" value="Unassembled WGS sequence"/>
</dbReference>
<dbReference type="InterPro" id="IPR058548">
    <property type="entry name" value="MlaB-like_STAS"/>
</dbReference>
<reference evidence="2 3" key="1">
    <citation type="submission" date="2019-06" db="EMBL/GenBank/DDBJ databases">
        <title>Enrichment of Autotrophic Halophilic Microorganisms from Red Sea Brine Pool Using Microbial Electrosynthesis System.</title>
        <authorList>
            <person name="Alqahtani M.F."/>
            <person name="Bajracharya S."/>
            <person name="Katuri K.P."/>
            <person name="Ali M."/>
            <person name="Saikaly P.E."/>
        </authorList>
    </citation>
    <scope>NUCLEOTIDE SEQUENCE [LARGE SCALE GENOMIC DNA]</scope>
    <source>
        <strain evidence="2">MES6</strain>
    </source>
</reference>
<proteinExistence type="predicted"/>
<evidence type="ECO:0000313" key="2">
    <source>
        <dbReference type="EMBL" id="MTJ03833.1"/>
    </source>
</evidence>
<feature type="domain" description="MlaB-like STAS" evidence="1">
    <location>
        <begin position="18"/>
        <end position="94"/>
    </location>
</feature>
<gene>
    <name evidence="2" type="ORF">FH759_03930</name>
</gene>
<dbReference type="AlphaFoldDB" id="A0A7C9L6J1"/>
<comment type="caution">
    <text evidence="2">The sequence shown here is derived from an EMBL/GenBank/DDBJ whole genome shotgun (WGS) entry which is preliminary data.</text>
</comment>
<name>A0A7C9L6J1_9RHOB</name>
<evidence type="ECO:0000313" key="3">
    <source>
        <dbReference type="Proteomes" id="UP000483078"/>
    </source>
</evidence>
<accession>A0A7C9L6J1</accession>
<protein>
    <submittedName>
        <fullName evidence="2">STAS domain-containing protein</fullName>
    </submittedName>
</protein>
<organism evidence="2 3">
    <name type="scientific">Sediminimonas qiaohouensis</name>
    <dbReference type="NCBI Taxonomy" id="552061"/>
    <lineage>
        <taxon>Bacteria</taxon>
        <taxon>Pseudomonadati</taxon>
        <taxon>Pseudomonadota</taxon>
        <taxon>Alphaproteobacteria</taxon>
        <taxon>Rhodobacterales</taxon>
        <taxon>Roseobacteraceae</taxon>
        <taxon>Sediminimonas</taxon>
    </lineage>
</organism>
<dbReference type="EMBL" id="VENJ01000005">
    <property type="protein sequence ID" value="MTJ03833.1"/>
    <property type="molecule type" value="Genomic_DNA"/>
</dbReference>